<protein>
    <submittedName>
        <fullName evidence="2">Uncharacterized protein</fullName>
    </submittedName>
</protein>
<dbReference type="GO" id="GO:0016560">
    <property type="term" value="P:protein import into peroxisome matrix, docking"/>
    <property type="evidence" value="ECO:0007669"/>
    <property type="project" value="InterPro"/>
</dbReference>
<feature type="compositionally biased region" description="Pro residues" evidence="1">
    <location>
        <begin position="1"/>
        <end position="16"/>
    </location>
</feature>
<name>A0A4D6NAY0_VIGUN</name>
<organism evidence="2 3">
    <name type="scientific">Vigna unguiculata</name>
    <name type="common">Cowpea</name>
    <dbReference type="NCBI Taxonomy" id="3917"/>
    <lineage>
        <taxon>Eukaryota</taxon>
        <taxon>Viridiplantae</taxon>
        <taxon>Streptophyta</taxon>
        <taxon>Embryophyta</taxon>
        <taxon>Tracheophyta</taxon>
        <taxon>Spermatophyta</taxon>
        <taxon>Magnoliopsida</taxon>
        <taxon>eudicotyledons</taxon>
        <taxon>Gunneridae</taxon>
        <taxon>Pentapetalae</taxon>
        <taxon>rosids</taxon>
        <taxon>fabids</taxon>
        <taxon>Fabales</taxon>
        <taxon>Fabaceae</taxon>
        <taxon>Papilionoideae</taxon>
        <taxon>50 kb inversion clade</taxon>
        <taxon>NPAAA clade</taxon>
        <taxon>indigoferoid/millettioid clade</taxon>
        <taxon>Phaseoleae</taxon>
        <taxon>Vigna</taxon>
    </lineage>
</organism>
<keyword evidence="3" id="KW-1185">Reference proteome</keyword>
<dbReference type="Proteomes" id="UP000501690">
    <property type="component" value="Linkage Group LG10"/>
</dbReference>
<dbReference type="Gramene" id="Vigun05g271100.1.v1.2">
    <property type="protein sequence ID" value="Vigun05g271100.1.v1.2"/>
    <property type="gene ID" value="Vigun05g271100.v1.2"/>
</dbReference>
<dbReference type="GO" id="GO:0005778">
    <property type="term" value="C:peroxisomal membrane"/>
    <property type="evidence" value="ECO:0007669"/>
    <property type="project" value="TreeGrafter"/>
</dbReference>
<dbReference type="OrthoDB" id="514567at2759"/>
<sequence length="298" mass="30952">MEPNPQPSANGPPPKPWEQAGSSSGPAPFKPPSAGNTSDVVEASGTAKPGEIVSASDRTAAVNRNSLGRPVPTRPWEQNYGNSTYGGYGSTMNYNSGYGTGMYGSSYGGLGGGMYGSSYGGGLYGGNSMYRGGYGGGMYGSSGMYGGGMYNSGFGGPMGGYGMGGGPYGDQDPNNPFGGPPSPPGFWISVLRVMQGVVNFFGRISILIDQNTQAFHLFMTALLQLFDRSGLLYGELARFVLRLLGIRSKSKKVHPPGPNGQRLPGPYNSSGDVNYIEAPKAAPSGGSWDNVWGNDSPQ</sequence>
<feature type="region of interest" description="Disordered" evidence="1">
    <location>
        <begin position="251"/>
        <end position="298"/>
    </location>
</feature>
<evidence type="ECO:0000313" key="3">
    <source>
        <dbReference type="Proteomes" id="UP000501690"/>
    </source>
</evidence>
<dbReference type="InterPro" id="IPR035463">
    <property type="entry name" value="Pex13"/>
</dbReference>
<dbReference type="PANTHER" id="PTHR19332:SF10">
    <property type="entry name" value="PEROXIN-13"/>
    <property type="match status" value="1"/>
</dbReference>
<dbReference type="GO" id="GO:1990429">
    <property type="term" value="C:peroxisomal importomer complex"/>
    <property type="evidence" value="ECO:0007669"/>
    <property type="project" value="TreeGrafter"/>
</dbReference>
<gene>
    <name evidence="2" type="ORF">DEO72_LG10g316</name>
</gene>
<accession>A0A4D6NAY0</accession>
<dbReference type="AlphaFoldDB" id="A0A4D6NAY0"/>
<feature type="region of interest" description="Disordered" evidence="1">
    <location>
        <begin position="1"/>
        <end position="55"/>
    </location>
</feature>
<proteinExistence type="predicted"/>
<reference evidence="2 3" key="1">
    <citation type="submission" date="2019-04" db="EMBL/GenBank/DDBJ databases">
        <title>An improved genome assembly and genetic linkage map for asparagus bean, Vigna unguiculata ssp. sesquipedialis.</title>
        <authorList>
            <person name="Xia Q."/>
            <person name="Zhang R."/>
            <person name="Dong Y."/>
        </authorList>
    </citation>
    <scope>NUCLEOTIDE SEQUENCE [LARGE SCALE GENOMIC DNA]</scope>
    <source>
        <tissue evidence="2">Leaf</tissue>
    </source>
</reference>
<dbReference type="EMBL" id="CP039354">
    <property type="protein sequence ID" value="QCE09097.1"/>
    <property type="molecule type" value="Genomic_DNA"/>
</dbReference>
<dbReference type="PANTHER" id="PTHR19332">
    <property type="entry name" value="PEROXISOMAL MEMBRANE PROTEIN PEX13"/>
    <property type="match status" value="1"/>
</dbReference>
<evidence type="ECO:0000313" key="2">
    <source>
        <dbReference type="EMBL" id="QCE09097.1"/>
    </source>
</evidence>
<evidence type="ECO:0000256" key="1">
    <source>
        <dbReference type="SAM" id="MobiDB-lite"/>
    </source>
</evidence>